<dbReference type="InterPro" id="IPR056574">
    <property type="entry name" value="Death_MADD"/>
</dbReference>
<keyword evidence="9" id="KW-0472">Membrane</keyword>
<feature type="region of interest" description="Disordered" evidence="14">
    <location>
        <begin position="1076"/>
        <end position="1131"/>
    </location>
</feature>
<feature type="region of interest" description="Disordered" evidence="14">
    <location>
        <begin position="784"/>
        <end position="830"/>
    </location>
</feature>
<feature type="compositionally biased region" description="Low complexity" evidence="14">
    <location>
        <begin position="707"/>
        <end position="719"/>
    </location>
</feature>
<dbReference type="Pfam" id="PF03456">
    <property type="entry name" value="uDENN"/>
    <property type="match status" value="1"/>
</dbReference>
<feature type="compositionally biased region" description="Acidic residues" evidence="14">
    <location>
        <begin position="814"/>
        <end position="823"/>
    </location>
</feature>
<dbReference type="InterPro" id="IPR057469">
    <property type="entry name" value="PH_MADD"/>
</dbReference>
<feature type="compositionally biased region" description="Low complexity" evidence="14">
    <location>
        <begin position="872"/>
        <end position="885"/>
    </location>
</feature>
<dbReference type="InterPro" id="IPR005112">
    <property type="entry name" value="dDENN_dom"/>
</dbReference>
<dbReference type="GO" id="GO:0032483">
    <property type="term" value="P:regulation of Rab protein signal transduction"/>
    <property type="evidence" value="ECO:0007669"/>
    <property type="project" value="TreeGrafter"/>
</dbReference>
<feature type="compositionally biased region" description="Polar residues" evidence="14">
    <location>
        <begin position="1194"/>
        <end position="1213"/>
    </location>
</feature>
<evidence type="ECO:0000256" key="4">
    <source>
        <dbReference type="ARBA" id="ARBA00017868"/>
    </source>
</evidence>
<organism evidence="16 17">
    <name type="scientific">Chloebia gouldiae</name>
    <name type="common">Gouldian finch</name>
    <name type="synonym">Erythrura gouldiae</name>
    <dbReference type="NCBI Taxonomy" id="44316"/>
    <lineage>
        <taxon>Eukaryota</taxon>
        <taxon>Metazoa</taxon>
        <taxon>Chordata</taxon>
        <taxon>Craniata</taxon>
        <taxon>Vertebrata</taxon>
        <taxon>Euteleostomi</taxon>
        <taxon>Archelosauria</taxon>
        <taxon>Archosauria</taxon>
        <taxon>Dinosauria</taxon>
        <taxon>Saurischia</taxon>
        <taxon>Theropoda</taxon>
        <taxon>Coelurosauria</taxon>
        <taxon>Aves</taxon>
        <taxon>Neognathae</taxon>
        <taxon>Neoaves</taxon>
        <taxon>Telluraves</taxon>
        <taxon>Australaves</taxon>
        <taxon>Passeriformes</taxon>
        <taxon>Passeroidea</taxon>
        <taxon>Passeridae</taxon>
        <taxon>Chloebia</taxon>
    </lineage>
</organism>
<evidence type="ECO:0000256" key="10">
    <source>
        <dbReference type="ARBA" id="ARBA00060181"/>
    </source>
</evidence>
<feature type="domain" description="UDENN" evidence="15">
    <location>
        <begin position="14"/>
        <end position="571"/>
    </location>
</feature>
<feature type="region of interest" description="Disordered" evidence="14">
    <location>
        <begin position="1158"/>
        <end position="1285"/>
    </location>
</feature>
<dbReference type="InterPro" id="IPR005113">
    <property type="entry name" value="uDENN_dom"/>
</dbReference>
<dbReference type="STRING" id="44316.ENSEGOP00005001601"/>
<comment type="subcellular location">
    <subcellularLocation>
        <location evidence="1">Cell membrane</location>
    </subcellularLocation>
    <subcellularLocation>
        <location evidence="2">Cytoplasm</location>
    </subcellularLocation>
</comment>
<proteinExistence type="inferred from homology"/>
<dbReference type="PROSITE" id="PS50211">
    <property type="entry name" value="DENN"/>
    <property type="match status" value="1"/>
</dbReference>
<feature type="compositionally biased region" description="Low complexity" evidence="14">
    <location>
        <begin position="1166"/>
        <end position="1177"/>
    </location>
</feature>
<dbReference type="InterPro" id="IPR001194">
    <property type="entry name" value="cDENN_dom"/>
</dbReference>
<reference evidence="16 17" key="1">
    <citation type="journal article" date="2018" name="Proc. R. Soc. B">
        <title>A non-coding region near Follistatin controls head colour polymorphism in the Gouldian finch.</title>
        <authorList>
            <person name="Toomey M.B."/>
            <person name="Marques C.I."/>
            <person name="Andrade P."/>
            <person name="Araujo P.M."/>
            <person name="Sabatino S."/>
            <person name="Gazda M.A."/>
            <person name="Afonso S."/>
            <person name="Lopes R.J."/>
            <person name="Corbo J.C."/>
            <person name="Carneiro M."/>
        </authorList>
    </citation>
    <scope>NUCLEOTIDE SEQUENCE [LARGE SCALE GENOMIC DNA]</scope>
    <source>
        <strain evidence="16">Red01</strain>
        <tissue evidence="16">Muscle</tissue>
    </source>
</reference>
<feature type="compositionally biased region" description="Low complexity" evidence="14">
    <location>
        <begin position="135"/>
        <end position="147"/>
    </location>
</feature>
<feature type="compositionally biased region" description="Acidic residues" evidence="14">
    <location>
        <begin position="621"/>
        <end position="636"/>
    </location>
</feature>
<dbReference type="SMART" id="SM00799">
    <property type="entry name" value="DENN"/>
    <property type="match status" value="1"/>
</dbReference>
<evidence type="ECO:0000313" key="17">
    <source>
        <dbReference type="Proteomes" id="UP000276834"/>
    </source>
</evidence>
<comment type="similarity">
    <text evidence="3">Belongs to the MADD family.</text>
</comment>
<dbReference type="GO" id="GO:0005886">
    <property type="term" value="C:plasma membrane"/>
    <property type="evidence" value="ECO:0007669"/>
    <property type="project" value="UniProtKB-SubCell"/>
</dbReference>
<evidence type="ECO:0000313" key="16">
    <source>
        <dbReference type="EMBL" id="RLW10013.1"/>
    </source>
</evidence>
<dbReference type="OrthoDB" id="6282239at2759"/>
<dbReference type="Pfam" id="PF23629">
    <property type="entry name" value="Death_MADD"/>
    <property type="match status" value="1"/>
</dbReference>
<feature type="compositionally biased region" description="Acidic residues" evidence="14">
    <location>
        <begin position="683"/>
        <end position="694"/>
    </location>
</feature>
<dbReference type="InterPro" id="IPR037516">
    <property type="entry name" value="Tripartite_DENN"/>
</dbReference>
<evidence type="ECO:0000256" key="13">
    <source>
        <dbReference type="ARBA" id="ARBA00081633"/>
    </source>
</evidence>
<feature type="compositionally biased region" description="Low complexity" evidence="14">
    <location>
        <begin position="954"/>
        <end position="966"/>
    </location>
</feature>
<dbReference type="FunFam" id="3.40.50.11500:FF:000002">
    <property type="entry name" value="MAP kinase-activating death domain protein-like Protein"/>
    <property type="match status" value="1"/>
</dbReference>
<comment type="subunit">
    <text evidence="11">Interacts (via death domain) with TNFRSF1A (via death domain). Interacts with PIDD1. Interacts with YWHAZ. Interacts (via death domain) with KIF1B; links the motor KIF1B to Rab3-carrying vesicles in anterograde synaptic vesicle transport. Interacts with KIF1A. Interacts (via uDENN domain) with RAB3A, RAB3B, RAB3C and RAB3D; the GTP-bound form of the Rab proteins is preferred for interaction.</text>
</comment>
<dbReference type="GO" id="GO:0006915">
    <property type="term" value="P:apoptotic process"/>
    <property type="evidence" value="ECO:0007669"/>
    <property type="project" value="UniProtKB-KW"/>
</dbReference>
<evidence type="ECO:0000256" key="8">
    <source>
        <dbReference type="ARBA" id="ARBA00022703"/>
    </source>
</evidence>
<dbReference type="GO" id="GO:0005085">
    <property type="term" value="F:guanyl-nucleotide exchange factor activity"/>
    <property type="evidence" value="ECO:0007669"/>
    <property type="project" value="UniProtKB-KW"/>
</dbReference>
<evidence type="ECO:0000256" key="14">
    <source>
        <dbReference type="SAM" id="MobiDB-lite"/>
    </source>
</evidence>
<dbReference type="InterPro" id="IPR039980">
    <property type="entry name" value="MADD"/>
</dbReference>
<evidence type="ECO:0000256" key="7">
    <source>
        <dbReference type="ARBA" id="ARBA00022658"/>
    </source>
</evidence>
<accession>A0A3L8SWC6</accession>
<feature type="region of interest" description="Disordered" evidence="14">
    <location>
        <begin position="106"/>
        <end position="173"/>
    </location>
</feature>
<feature type="compositionally biased region" description="Polar residues" evidence="14">
    <location>
        <begin position="1242"/>
        <end position="1259"/>
    </location>
</feature>
<feature type="region of interest" description="Disordered" evidence="14">
    <location>
        <begin position="614"/>
        <end position="641"/>
    </location>
</feature>
<dbReference type="SMART" id="SM00801">
    <property type="entry name" value="dDENN"/>
    <property type="match status" value="1"/>
</dbReference>
<keyword evidence="5" id="KW-1003">Cell membrane</keyword>
<keyword evidence="6" id="KW-0963">Cytoplasm</keyword>
<dbReference type="GO" id="GO:0042981">
    <property type="term" value="P:regulation of apoptotic process"/>
    <property type="evidence" value="ECO:0007669"/>
    <property type="project" value="TreeGrafter"/>
</dbReference>
<evidence type="ECO:0000259" key="15">
    <source>
        <dbReference type="PROSITE" id="PS50211"/>
    </source>
</evidence>
<evidence type="ECO:0000256" key="12">
    <source>
        <dbReference type="ARBA" id="ARBA00079552"/>
    </source>
</evidence>
<feature type="region of interest" description="Disordered" evidence="14">
    <location>
        <begin position="683"/>
        <end position="719"/>
    </location>
</feature>
<dbReference type="Pfam" id="PF02141">
    <property type="entry name" value="DENN"/>
    <property type="match status" value="1"/>
</dbReference>
<keyword evidence="17" id="KW-1185">Reference proteome</keyword>
<name>A0A3L8SWC6_CHLGU</name>
<evidence type="ECO:0000256" key="11">
    <source>
        <dbReference type="ARBA" id="ARBA00064743"/>
    </source>
</evidence>
<keyword evidence="8" id="KW-0053">Apoptosis</keyword>
<feature type="compositionally biased region" description="Polar residues" evidence="14">
    <location>
        <begin position="695"/>
        <end position="706"/>
    </location>
</feature>
<feature type="region of interest" description="Disordered" evidence="14">
    <location>
        <begin position="852"/>
        <end position="886"/>
    </location>
</feature>
<protein>
    <recommendedName>
        <fullName evidence="4">MAP kinase-activating death domain protein</fullName>
    </recommendedName>
    <alternativeName>
        <fullName evidence="12">Rab3 GDP/GTP exchange factor</fullName>
    </alternativeName>
    <alternativeName>
        <fullName evidence="13">Rab3 GDP/GTP exchange protein</fullName>
    </alternativeName>
</protein>
<feature type="compositionally biased region" description="Basic residues" evidence="14">
    <location>
        <begin position="163"/>
        <end position="173"/>
    </location>
</feature>
<sequence length="1633" mass="181949">MVQKKKICSRLLDYLVIIGARHPSSDSVAQTPELLRRYPLEDHADFPLPPDVVFFCQPEGCLSVRQKRMSFRDDTSFVFTLTDKDTGVTRYGICVNFYRSFQKRVPKEKGEGTGGHRAREGQKIPKAGDASAPQEEVGTESSESGSSLQAPSAESTPDVSRSPRSKRLAKGSHRSRNSTLTSLCILSHYPFFSTFRECLYTLKRLVDCCSERLLGKKLGIPRGVQRDTMWRIFTGSLLVEEKSSALLHDLREIEAWIYRLLRSPMPVAGQKRVDVEVLPHELQPALTFALPDPSRFTLVDFPLHLPLELLGVDACLQVLTCILLEHKVVLQSRDYNALSMSVMAFVAMIYPLEYMFPVIPLLPTCMASAEQLLLAPTPYIIGVPASFFLYKLDFKMPDDVWLIDLDTNRVIVPTNAESLPALPEPEASELKKHLKQALASMSLNTQPILNLEKFHEGQEVPLLLGRPQNDLQSTPSTEFNPLIYGNDVDSVDVATRVAMVRFFNSPNVLQGFQMHTRTLRLFPRPVVAFQANSFLASRPKQTPFADKLSRTQAVEYFGEWSLNPTNYAFQRIHNNMFDPALIGDKPKWYAHQLQPIHYRVYDNNSQLAEALNVPAEKETDSDPTDDSGSDSVDYDDSSSSYSSLGDFVSEMMKCDINGDTPNVDPLTHAALGDASEVEFDDFQEYSGDPDEQTMDSENSQENNQPRSSSSTTASSSPSTVIHGVNHLYVTQISEQINDLTGPQEAADSAEIEEKLAAGFSNHLSSLPLQSSFPKISLDRRESDIAAGSMSSSEGVVRKREYDNPYFEPQYGFPTEDEDDEQEESYTPRFNQNLNGSRQVLIFSFSPESQSQKLLRPNSLKLASDSDADSDSRASSPNSTVSNNSSEGFGGIMSFASSLYRNHSTSFSLSNLALPTKVGRDKNTPFPSLKGNRRALVDQKSSVIKHSPTVKRESPSPQGRSSNSSENQQFLKEVVHNVLDGQGVGWLNMKRVRRLLESEQLRVFVLSKLNRTIQSEEDARQDVIQDVEISRKVYKGMLDLLKCTVLSLEQSYANAGLGGMASVFGLLEIAHTHYYNKEPEKRKRSPTDGSVTPVGKDSASSPRVEPKPAMQLPVPQLMPKPPSPAGKGPREFDTRSLKEENFIASIGPEGVKQFDLGETDEKKSQISADSGLSLASGSQRSDFDSIPSGGPTVMVRSTSQDSEVSTVVSNSSGETLGADSDLSSNAGDGPSVENGGNLAGSRGTVSDSEIETNSATSSIFAKSHNLKQSVKDSKGSTPGRGPEDGSQRVYLYEGLLGKERSTLWDQMQFWEDAFLDAVMLEREGMGMDQGPQEMIDRYLSLGEHDRKRLEDDEDRLLATLLHNMIAYMLMIKVNKNDIRKKVRRLMGKSHIGLVHSQQINDILDKLANLNGRELPVRPSGSRHIKKQTFVVHAGTDTTGDIFFMEVCDDCIVLRSNIGTVYERWWYEKLINMTYCPKTKVLCLWRRNGQETQLNKFYTKKCRELYYCVKDSMERAAARQQSIKPGPELGGEFPVQDMKTGEGGLLQVTLEGINLKFMHSQVFIELNHIKKCNTVRGVFVLEEFVPETKEVVSHKYKTPMAHEICYSVLCLFSYVAAIRGKEAENKSKPPRPVSS</sequence>
<feature type="region of interest" description="Disordered" evidence="14">
    <location>
        <begin position="915"/>
        <end position="966"/>
    </location>
</feature>
<feature type="compositionally biased region" description="Polar residues" evidence="14">
    <location>
        <begin position="148"/>
        <end position="159"/>
    </location>
</feature>
<evidence type="ECO:0000256" key="1">
    <source>
        <dbReference type="ARBA" id="ARBA00004236"/>
    </source>
</evidence>
<evidence type="ECO:0000256" key="3">
    <source>
        <dbReference type="ARBA" id="ARBA00005978"/>
    </source>
</evidence>
<comment type="caution">
    <text evidence="16">The sequence shown here is derived from an EMBL/GenBank/DDBJ whole genome shotgun (WGS) entry which is preliminary data.</text>
</comment>
<dbReference type="GO" id="GO:0005829">
    <property type="term" value="C:cytosol"/>
    <property type="evidence" value="ECO:0007669"/>
    <property type="project" value="TreeGrafter"/>
</dbReference>
<evidence type="ECO:0000256" key="6">
    <source>
        <dbReference type="ARBA" id="ARBA00022490"/>
    </source>
</evidence>
<evidence type="ECO:0000256" key="5">
    <source>
        <dbReference type="ARBA" id="ARBA00022475"/>
    </source>
</evidence>
<dbReference type="PANTHER" id="PTHR13008:SF7">
    <property type="entry name" value="MAP KINASE-ACTIVATING DEATH DOMAIN PROTEIN"/>
    <property type="match status" value="1"/>
</dbReference>
<keyword evidence="7" id="KW-0344">Guanine-nucleotide releasing factor</keyword>
<dbReference type="Gene3D" id="3.30.450.200">
    <property type="match status" value="1"/>
</dbReference>
<gene>
    <name evidence="16" type="ORF">DV515_00002340</name>
</gene>
<dbReference type="Gene3D" id="3.40.50.11500">
    <property type="match status" value="1"/>
</dbReference>
<evidence type="ECO:0000256" key="9">
    <source>
        <dbReference type="ARBA" id="ARBA00023136"/>
    </source>
</evidence>
<comment type="function">
    <text evidence="10">Guanyl-nucleotide exchange factor that regulates small GTPases of the Rab family. Converts GDP-bound inactive form of RAB27A and RAB27B to the GTP-bound active forms. Converts GDP-bound inactive form of RAB3A, RAB3C and RAB3D to the GTP-bound active forms, GTPases involved in synaptic vesicle exocytosis and vesicle secretion. Plays a role in synaptic vesicle formation and in vesicle trafficking at the neuromuscular junction. Involved in up-regulating a post-docking step of synaptic exocytosis in central synapses. Probably by binding to the motor proteins KIF1B and KIF1A, mediates motor-dependent transport of GTP-RAB3A-positive vesicles to the presynaptic nerve terminals. Plays a role in TNFA-mediated activation of the MAPK pathway, including ERK1/2. May link TNFRSF1A with MAP kinase activation. May be involved in the regulation of TNFA-induced apoptosis.</text>
</comment>
<dbReference type="InterPro" id="IPR043153">
    <property type="entry name" value="DENN_C"/>
</dbReference>
<dbReference type="SMART" id="SM00800">
    <property type="entry name" value="uDENN"/>
    <property type="match status" value="1"/>
</dbReference>
<evidence type="ECO:0000256" key="2">
    <source>
        <dbReference type="ARBA" id="ARBA00004496"/>
    </source>
</evidence>
<dbReference type="PANTHER" id="PTHR13008">
    <property type="entry name" value="MAP-KINASE ACTIVATING DEATH DOMAIN PROTEIN MADD /DENN/AEX-3 C.ELEGANS"/>
    <property type="match status" value="1"/>
</dbReference>
<dbReference type="EMBL" id="QUSF01000004">
    <property type="protein sequence ID" value="RLW10013.1"/>
    <property type="molecule type" value="Genomic_DNA"/>
</dbReference>
<dbReference type="Pfam" id="PF25328">
    <property type="entry name" value="PH_MADD"/>
    <property type="match status" value="1"/>
</dbReference>
<dbReference type="Proteomes" id="UP000276834">
    <property type="component" value="Unassembled WGS sequence"/>
</dbReference>